<keyword evidence="3" id="KW-1185">Reference proteome</keyword>
<dbReference type="AlphaFoldDB" id="D2VSY6"/>
<dbReference type="InterPro" id="IPR029787">
    <property type="entry name" value="Nucleotide_cyclase"/>
</dbReference>
<keyword evidence="1" id="KW-0812">Transmembrane</keyword>
<evidence type="ECO:0000313" key="3">
    <source>
        <dbReference type="Proteomes" id="UP000006671"/>
    </source>
</evidence>
<sequence>MTMNNKVIPSVDESITIKGGFKSAYAVDSTAQENEQTNKDFDVEEDIYQAPFLSIKCLLIFVIVCLVICTVLLLTTIWVSAYSTNVTQMGSSLLKEQIEKSIAFTDETISKVLTVSQTTKNIMWKDFDYSDIDTVYSLTYRIYKSSYEFLSSLIVTIYFGDTIGGNIGVLVMGGEPTQMYINETGQYYWYCRDIFNNENCNMSSPSEPDIVLGPFDMSKIMGVAHKSPNKPGYSLSFTDPTLPSITFMSCVNSHPAVNTSLTNGEVYDWYFGIDISVSSISKYLEDVAKHVSGAVSFAIEVETNYIVVSSFPEIPVSEWSADGVETRMTPLTFKQDKVNMIGQFIYSEFSNNLKSQPCGTYRYYSLDTIFVSSHRFCKAGVDWFFVFSEPKMNYIGDMIIAIIVGLSASLLIVIVGVILGVVSSIRIVKPLNNLIEQFSSVSDMNLENINISHSNFKEISLLQHHFESMVAKVKHYRSFIPSYLIDQLDKGQASAAPAFHKHSSRFRKAGVTDSVDGKGSFSSIFDQSGRKKSSRSGKGVPKSLFRLGLEKKTVSFSLIYFEGLSNYITNESIIDEVVSLIGDLMLIVQKTTKATNGFTSNFEHNSIILSWNSTSDLRNHEETCLLATIQILDRLNSSIENKWKDRGYSMSFRTATVSQDVFCGNLGTDEAKTFAAVGSQIYNLQLLLKQATKLNIPSIVTQEIYEKTNNVYCYRFVGIKKLLNHHETDTYMQCTIQQDHILHTPNRLYQLGETVSDKVEDEEWMYSLSKQNVKNDRWKHHIDGANSLLQGDYQEAIEHFNNHLHYHSDTNYGQVDKATAYLLKKCLKLSKQE</sequence>
<dbReference type="OrthoDB" id="10349044at2759"/>
<dbReference type="InParanoid" id="D2VSY6"/>
<dbReference type="EMBL" id="GG738895">
    <property type="protein sequence ID" value="EFC39984.1"/>
    <property type="molecule type" value="Genomic_DNA"/>
</dbReference>
<proteinExistence type="predicted"/>
<dbReference type="VEuPathDB" id="AmoebaDB:NAEGRDRAFT_72107"/>
<accession>D2VSY6</accession>
<dbReference type="Proteomes" id="UP000006671">
    <property type="component" value="Unassembled WGS sequence"/>
</dbReference>
<dbReference type="OMA" id="HIDGANS"/>
<evidence type="ECO:0000256" key="1">
    <source>
        <dbReference type="SAM" id="Phobius"/>
    </source>
</evidence>
<protein>
    <submittedName>
        <fullName evidence="2">Predicted protein</fullName>
    </submittedName>
</protein>
<dbReference type="Gene3D" id="3.30.70.1230">
    <property type="entry name" value="Nucleotide cyclase"/>
    <property type="match status" value="1"/>
</dbReference>
<feature type="transmembrane region" description="Helical" evidence="1">
    <location>
        <begin position="398"/>
        <end position="422"/>
    </location>
</feature>
<evidence type="ECO:0000313" key="2">
    <source>
        <dbReference type="EMBL" id="EFC39984.1"/>
    </source>
</evidence>
<keyword evidence="1" id="KW-1133">Transmembrane helix</keyword>
<dbReference type="GeneID" id="8854216"/>
<dbReference type="Gene3D" id="6.10.340.10">
    <property type="match status" value="1"/>
</dbReference>
<feature type="transmembrane region" description="Helical" evidence="1">
    <location>
        <begin position="57"/>
        <end position="79"/>
    </location>
</feature>
<dbReference type="KEGG" id="ngr:NAEGRDRAFT_72107"/>
<dbReference type="RefSeq" id="XP_002672728.1">
    <property type="nucleotide sequence ID" value="XM_002672682.1"/>
</dbReference>
<name>D2VSY6_NAEGR</name>
<reference evidence="2 3" key="1">
    <citation type="journal article" date="2010" name="Cell">
        <title>The genome of Naegleria gruberi illuminates early eukaryotic versatility.</title>
        <authorList>
            <person name="Fritz-Laylin L.K."/>
            <person name="Prochnik S.E."/>
            <person name="Ginger M.L."/>
            <person name="Dacks J.B."/>
            <person name="Carpenter M.L."/>
            <person name="Field M.C."/>
            <person name="Kuo A."/>
            <person name="Paredez A."/>
            <person name="Chapman J."/>
            <person name="Pham J."/>
            <person name="Shu S."/>
            <person name="Neupane R."/>
            <person name="Cipriano M."/>
            <person name="Mancuso J."/>
            <person name="Tu H."/>
            <person name="Salamov A."/>
            <person name="Lindquist E."/>
            <person name="Shapiro H."/>
            <person name="Lucas S."/>
            <person name="Grigoriev I.V."/>
            <person name="Cande W.Z."/>
            <person name="Fulton C."/>
            <person name="Rokhsar D.S."/>
            <person name="Dawson S.C."/>
        </authorList>
    </citation>
    <scope>NUCLEOTIDE SEQUENCE [LARGE SCALE GENOMIC DNA]</scope>
    <source>
        <strain evidence="2 3">NEG-M</strain>
    </source>
</reference>
<organism evidence="3">
    <name type="scientific">Naegleria gruberi</name>
    <name type="common">Amoeba</name>
    <dbReference type="NCBI Taxonomy" id="5762"/>
    <lineage>
        <taxon>Eukaryota</taxon>
        <taxon>Discoba</taxon>
        <taxon>Heterolobosea</taxon>
        <taxon>Tetramitia</taxon>
        <taxon>Eutetramitia</taxon>
        <taxon>Vahlkampfiidae</taxon>
        <taxon>Naegleria</taxon>
    </lineage>
</organism>
<keyword evidence="1" id="KW-0472">Membrane</keyword>
<gene>
    <name evidence="2" type="ORF">NAEGRDRAFT_72107</name>
</gene>